<dbReference type="RefSeq" id="WP_200379430.1">
    <property type="nucleotide sequence ID" value="NZ_NRRU01000074.1"/>
</dbReference>
<evidence type="ECO:0000256" key="5">
    <source>
        <dbReference type="ARBA" id="ARBA00022490"/>
    </source>
</evidence>
<evidence type="ECO:0000256" key="4">
    <source>
        <dbReference type="ARBA" id="ARBA00013673"/>
    </source>
</evidence>
<dbReference type="InterPro" id="IPR046886">
    <property type="entry name" value="RsmE_MTase_dom"/>
</dbReference>
<feature type="domain" description="Ribosomal RNA small subunit methyltransferase E methyltransferase" evidence="13">
    <location>
        <begin position="73"/>
        <end position="237"/>
    </location>
</feature>
<accession>A0ABS1DX30</accession>
<comment type="catalytic activity">
    <reaction evidence="11 12">
        <text>uridine(1498) in 16S rRNA + S-adenosyl-L-methionine = N(3)-methyluridine(1498) in 16S rRNA + S-adenosyl-L-homocysteine + H(+)</text>
        <dbReference type="Rhea" id="RHEA:42920"/>
        <dbReference type="Rhea" id="RHEA-COMP:10283"/>
        <dbReference type="Rhea" id="RHEA-COMP:10284"/>
        <dbReference type="ChEBI" id="CHEBI:15378"/>
        <dbReference type="ChEBI" id="CHEBI:57856"/>
        <dbReference type="ChEBI" id="CHEBI:59789"/>
        <dbReference type="ChEBI" id="CHEBI:65315"/>
        <dbReference type="ChEBI" id="CHEBI:74502"/>
        <dbReference type="EC" id="2.1.1.193"/>
    </reaction>
</comment>
<comment type="function">
    <text evidence="10 12">Specifically methylates the N3 position of the uracil ring of uridine 1498 (m3U1498) in 16S rRNA. Acts on the fully assembled 30S ribosomal subunit.</text>
</comment>
<dbReference type="InterPro" id="IPR029028">
    <property type="entry name" value="Alpha/beta_knot_MTases"/>
</dbReference>
<proteinExistence type="inferred from homology"/>
<dbReference type="Gene3D" id="3.40.1280.10">
    <property type="match status" value="1"/>
</dbReference>
<dbReference type="PANTHER" id="PTHR30027">
    <property type="entry name" value="RIBOSOMAL RNA SMALL SUBUNIT METHYLTRANSFERASE E"/>
    <property type="match status" value="1"/>
</dbReference>
<reference evidence="15" key="2">
    <citation type="journal article" date="2020" name="Microorganisms">
        <title>Osmotic Adaptation and Compatible Solute Biosynthesis of Phototrophic Bacteria as Revealed from Genome Analyses.</title>
        <authorList>
            <person name="Imhoff J.F."/>
            <person name="Rahn T."/>
            <person name="Kunzel S."/>
            <person name="Keller A."/>
            <person name="Neulinger S.C."/>
        </authorList>
    </citation>
    <scope>NUCLEOTIDE SEQUENCE</scope>
    <source>
        <strain evidence="15">IM 151</strain>
    </source>
</reference>
<evidence type="ECO:0000256" key="12">
    <source>
        <dbReference type="PIRNR" id="PIRNR015601"/>
    </source>
</evidence>
<evidence type="ECO:0000256" key="10">
    <source>
        <dbReference type="ARBA" id="ARBA00025699"/>
    </source>
</evidence>
<reference evidence="15" key="1">
    <citation type="submission" date="2017-08" db="EMBL/GenBank/DDBJ databases">
        <authorList>
            <person name="Imhoff J.F."/>
            <person name="Rahn T."/>
            <person name="Kuenzel S."/>
            <person name="Neulinger S.C."/>
        </authorList>
    </citation>
    <scope>NUCLEOTIDE SEQUENCE</scope>
    <source>
        <strain evidence="15">IM 151</strain>
    </source>
</reference>
<organism evidence="15 16">
    <name type="scientific">Rubrivivax gelatinosus</name>
    <name type="common">Rhodocyclus gelatinosus</name>
    <name type="synonym">Rhodopseudomonas gelatinosa</name>
    <dbReference type="NCBI Taxonomy" id="28068"/>
    <lineage>
        <taxon>Bacteria</taxon>
        <taxon>Pseudomonadati</taxon>
        <taxon>Pseudomonadota</taxon>
        <taxon>Betaproteobacteria</taxon>
        <taxon>Burkholderiales</taxon>
        <taxon>Sphaerotilaceae</taxon>
        <taxon>Rubrivivax</taxon>
    </lineage>
</organism>
<evidence type="ECO:0000313" key="16">
    <source>
        <dbReference type="Proteomes" id="UP001041814"/>
    </source>
</evidence>
<dbReference type="InterPro" id="IPR015947">
    <property type="entry name" value="PUA-like_sf"/>
</dbReference>
<keyword evidence="6 12" id="KW-0698">rRNA processing</keyword>
<dbReference type="Pfam" id="PF20260">
    <property type="entry name" value="PUA_4"/>
    <property type="match status" value="1"/>
</dbReference>
<dbReference type="Proteomes" id="UP001041814">
    <property type="component" value="Unassembled WGS sequence"/>
</dbReference>
<keyword evidence="9 12" id="KW-0949">S-adenosyl-L-methionine</keyword>
<keyword evidence="7 12" id="KW-0489">Methyltransferase</keyword>
<evidence type="ECO:0000256" key="3">
    <source>
        <dbReference type="ARBA" id="ARBA00012328"/>
    </source>
</evidence>
<dbReference type="EC" id="2.1.1.193" evidence="3 12"/>
<evidence type="ECO:0000256" key="1">
    <source>
        <dbReference type="ARBA" id="ARBA00004496"/>
    </source>
</evidence>
<name>A0ABS1DX30_RUBGE</name>
<dbReference type="NCBIfam" id="TIGR00046">
    <property type="entry name" value="RsmE family RNA methyltransferase"/>
    <property type="match status" value="1"/>
</dbReference>
<evidence type="ECO:0000259" key="13">
    <source>
        <dbReference type="Pfam" id="PF04452"/>
    </source>
</evidence>
<dbReference type="NCBIfam" id="NF008692">
    <property type="entry name" value="PRK11713.1-5"/>
    <property type="match status" value="1"/>
</dbReference>
<gene>
    <name evidence="15" type="ORF">CKO43_17710</name>
</gene>
<evidence type="ECO:0000256" key="11">
    <source>
        <dbReference type="ARBA" id="ARBA00047944"/>
    </source>
</evidence>
<dbReference type="Gene3D" id="2.40.240.20">
    <property type="entry name" value="Hypothetical PUA domain-like, domain 1"/>
    <property type="match status" value="1"/>
</dbReference>
<comment type="similarity">
    <text evidence="2 12">Belongs to the RNA methyltransferase RsmE family.</text>
</comment>
<comment type="caution">
    <text evidence="15">The sequence shown here is derived from an EMBL/GenBank/DDBJ whole genome shotgun (WGS) entry which is preliminary data.</text>
</comment>
<evidence type="ECO:0000256" key="6">
    <source>
        <dbReference type="ARBA" id="ARBA00022552"/>
    </source>
</evidence>
<dbReference type="Pfam" id="PF04452">
    <property type="entry name" value="Methyltrans_RNA"/>
    <property type="match status" value="1"/>
</dbReference>
<dbReference type="CDD" id="cd18084">
    <property type="entry name" value="RsmE-like"/>
    <property type="match status" value="1"/>
</dbReference>
<evidence type="ECO:0000256" key="8">
    <source>
        <dbReference type="ARBA" id="ARBA00022679"/>
    </source>
</evidence>
<dbReference type="SUPFAM" id="SSF75217">
    <property type="entry name" value="alpha/beta knot"/>
    <property type="match status" value="1"/>
</dbReference>
<sequence length="242" mass="25209">MSTRLYLDTPLTAGTTLALPPGAARHVQVRRLQPGDALLLFDGSGAEWPAEVAAMGRSEVTVRVGAPLAVERELPFAATLALGMPANDRMDALVEKATELGVARIQPLVCERSVLRLDGERAERKQAHWQAVAVAACEQCGRTRVPQLLPVRPLAGWLADGAAQQALGTRLLLSPRPGARPLAEALAADAAFCSLSGPEGGLSPAEEAEAEAAGFAAVGLGPRVLRADTAPLALLAWAGLRV</sequence>
<evidence type="ECO:0000256" key="9">
    <source>
        <dbReference type="ARBA" id="ARBA00022691"/>
    </source>
</evidence>
<comment type="subcellular location">
    <subcellularLocation>
        <location evidence="1 12">Cytoplasm</location>
    </subcellularLocation>
</comment>
<dbReference type="InterPro" id="IPR046887">
    <property type="entry name" value="RsmE_PUA-like"/>
</dbReference>
<dbReference type="SUPFAM" id="SSF88697">
    <property type="entry name" value="PUA domain-like"/>
    <property type="match status" value="1"/>
</dbReference>
<dbReference type="PANTHER" id="PTHR30027:SF3">
    <property type="entry name" value="16S RRNA (URACIL(1498)-N(3))-METHYLTRANSFERASE"/>
    <property type="match status" value="1"/>
</dbReference>
<keyword evidence="16" id="KW-1185">Reference proteome</keyword>
<dbReference type="EMBL" id="NRRU01000074">
    <property type="protein sequence ID" value="MBK1714607.1"/>
    <property type="molecule type" value="Genomic_DNA"/>
</dbReference>
<dbReference type="InterPro" id="IPR029026">
    <property type="entry name" value="tRNA_m1G_MTases_N"/>
</dbReference>
<protein>
    <recommendedName>
        <fullName evidence="4 12">Ribosomal RNA small subunit methyltransferase E</fullName>
        <ecNumber evidence="3 12">2.1.1.193</ecNumber>
    </recommendedName>
</protein>
<evidence type="ECO:0000256" key="7">
    <source>
        <dbReference type="ARBA" id="ARBA00022603"/>
    </source>
</evidence>
<dbReference type="InterPro" id="IPR006700">
    <property type="entry name" value="RsmE"/>
</dbReference>
<dbReference type="PIRSF" id="PIRSF015601">
    <property type="entry name" value="MTase_slr0722"/>
    <property type="match status" value="1"/>
</dbReference>
<keyword evidence="5 12" id="KW-0963">Cytoplasm</keyword>
<evidence type="ECO:0000256" key="2">
    <source>
        <dbReference type="ARBA" id="ARBA00005528"/>
    </source>
</evidence>
<keyword evidence="8 12" id="KW-0808">Transferase</keyword>
<evidence type="ECO:0000259" key="14">
    <source>
        <dbReference type="Pfam" id="PF20260"/>
    </source>
</evidence>
<feature type="domain" description="Ribosomal RNA small subunit methyltransferase E PUA-like" evidence="14">
    <location>
        <begin position="23"/>
        <end position="64"/>
    </location>
</feature>
<evidence type="ECO:0000313" key="15">
    <source>
        <dbReference type="EMBL" id="MBK1714607.1"/>
    </source>
</evidence>